<dbReference type="PROSITE" id="PS51485">
    <property type="entry name" value="PHYTOCYANIN"/>
    <property type="match status" value="1"/>
</dbReference>
<name>A0A540LQD0_MALBA</name>
<keyword evidence="2" id="KW-0812">Transmembrane</keyword>
<evidence type="ECO:0000313" key="6">
    <source>
        <dbReference type="Proteomes" id="UP000315295"/>
    </source>
</evidence>
<gene>
    <name evidence="5" type="ORF">C1H46_025986</name>
</gene>
<keyword evidence="6" id="KW-1185">Reference proteome</keyword>
<accession>A0A540LQD0</accession>
<keyword evidence="3" id="KW-0732">Signal</keyword>
<dbReference type="AlphaFoldDB" id="A0A540LQD0"/>
<feature type="transmembrane region" description="Helical" evidence="2">
    <location>
        <begin position="419"/>
        <end position="443"/>
    </location>
</feature>
<dbReference type="InterPro" id="IPR003245">
    <property type="entry name" value="Phytocyanin_dom"/>
</dbReference>
<dbReference type="InterPro" id="IPR008972">
    <property type="entry name" value="Cupredoxin"/>
</dbReference>
<dbReference type="Gene3D" id="2.60.40.420">
    <property type="entry name" value="Cupredoxins - blue copper proteins"/>
    <property type="match status" value="1"/>
</dbReference>
<keyword evidence="2" id="KW-0472">Membrane</keyword>
<dbReference type="GO" id="GO:0005886">
    <property type="term" value="C:plasma membrane"/>
    <property type="evidence" value="ECO:0007669"/>
    <property type="project" value="TreeGrafter"/>
</dbReference>
<dbReference type="GO" id="GO:0009055">
    <property type="term" value="F:electron transfer activity"/>
    <property type="evidence" value="ECO:0007669"/>
    <property type="project" value="InterPro"/>
</dbReference>
<dbReference type="EMBL" id="VIEB01000509">
    <property type="protein sequence ID" value="TQD88462.1"/>
    <property type="molecule type" value="Genomic_DNA"/>
</dbReference>
<dbReference type="SUPFAM" id="SSF49503">
    <property type="entry name" value="Cupredoxins"/>
    <property type="match status" value="1"/>
</dbReference>
<feature type="transmembrane region" description="Helical" evidence="2">
    <location>
        <begin position="373"/>
        <end position="399"/>
    </location>
</feature>
<feature type="compositionally biased region" description="Polar residues" evidence="1">
    <location>
        <begin position="181"/>
        <end position="191"/>
    </location>
</feature>
<feature type="signal peptide" evidence="3">
    <location>
        <begin position="1"/>
        <end position="25"/>
    </location>
</feature>
<feature type="domain" description="Phytocyanin" evidence="4">
    <location>
        <begin position="36"/>
        <end position="155"/>
    </location>
</feature>
<dbReference type="PANTHER" id="PTHR33021">
    <property type="entry name" value="BLUE COPPER PROTEIN"/>
    <property type="match status" value="1"/>
</dbReference>
<dbReference type="CDD" id="cd04216">
    <property type="entry name" value="Phytocyanin"/>
    <property type="match status" value="1"/>
</dbReference>
<dbReference type="Pfam" id="PF02298">
    <property type="entry name" value="Cu_bind_like"/>
    <property type="match status" value="1"/>
</dbReference>
<sequence>MQGMKAIIVVAVMFSSMFFRCGVSASTMATAAATNTNHSVGGASGWDLSSNLRAWATRTAFRVGDSLGSLLSLNGSVETGHIACMIDRVFRYTPVHDVLEVRKPDYDLCHTVDPLEMHNDGETVIPLREAGNRYFICGRLGHCAMGLKLHVLVLPALQMSTNVNATSPSSPLITSPPPNATSPISNNNSSRHGPDDQVVGNDHVQPSPSPSLSASNYSINSTDDVPPDHATGNTTTDDAHLTSESPRILPLVTVIRQILVLAIFLFPSWVAAWPASIAPFVPFTHAALILLVAIITVVAVELLLTTRPTSDNNSRHGPDNQVVENDRVLPSPPSAASNYSIHSTDDAPPDHATGNTTTSDAQLTAKIPWIRPLLPLFSSLMLLCFLSSLASLSLLLSFFTSLTPTVISFVVRTIVANDALLLFTCAAAFLVVVRTIAAATASLRFTTLGFQS</sequence>
<evidence type="ECO:0000256" key="3">
    <source>
        <dbReference type="SAM" id="SignalP"/>
    </source>
</evidence>
<evidence type="ECO:0000259" key="4">
    <source>
        <dbReference type="PROSITE" id="PS51485"/>
    </source>
</evidence>
<evidence type="ECO:0000313" key="5">
    <source>
        <dbReference type="EMBL" id="TQD88462.1"/>
    </source>
</evidence>
<protein>
    <recommendedName>
        <fullName evidence="4">Phytocyanin domain-containing protein</fullName>
    </recommendedName>
</protein>
<feature type="region of interest" description="Disordered" evidence="1">
    <location>
        <begin position="308"/>
        <end position="359"/>
    </location>
</feature>
<feature type="transmembrane region" description="Helical" evidence="2">
    <location>
        <begin position="283"/>
        <end position="304"/>
    </location>
</feature>
<reference evidence="5 6" key="1">
    <citation type="journal article" date="2019" name="G3 (Bethesda)">
        <title>Sequencing of a Wild Apple (Malus baccata) Genome Unravels the Differences Between Cultivated and Wild Apple Species Regarding Disease Resistance and Cold Tolerance.</title>
        <authorList>
            <person name="Chen X."/>
        </authorList>
    </citation>
    <scope>NUCLEOTIDE SEQUENCE [LARGE SCALE GENOMIC DNA]</scope>
    <source>
        <strain evidence="6">cv. Shandingzi</strain>
        <tissue evidence="5">Leaves</tissue>
    </source>
</reference>
<feature type="transmembrane region" description="Helical" evidence="2">
    <location>
        <begin position="248"/>
        <end position="271"/>
    </location>
</feature>
<feature type="chain" id="PRO_5022127901" description="Phytocyanin domain-containing protein" evidence="3">
    <location>
        <begin position="26"/>
        <end position="452"/>
    </location>
</feature>
<dbReference type="PANTHER" id="PTHR33021:SF499">
    <property type="entry name" value="OS12G0150500 PROTEIN"/>
    <property type="match status" value="1"/>
</dbReference>
<organism evidence="5 6">
    <name type="scientific">Malus baccata</name>
    <name type="common">Siberian crab apple</name>
    <name type="synonym">Pyrus baccata</name>
    <dbReference type="NCBI Taxonomy" id="106549"/>
    <lineage>
        <taxon>Eukaryota</taxon>
        <taxon>Viridiplantae</taxon>
        <taxon>Streptophyta</taxon>
        <taxon>Embryophyta</taxon>
        <taxon>Tracheophyta</taxon>
        <taxon>Spermatophyta</taxon>
        <taxon>Magnoliopsida</taxon>
        <taxon>eudicotyledons</taxon>
        <taxon>Gunneridae</taxon>
        <taxon>Pentapetalae</taxon>
        <taxon>rosids</taxon>
        <taxon>fabids</taxon>
        <taxon>Rosales</taxon>
        <taxon>Rosaceae</taxon>
        <taxon>Amygdaloideae</taxon>
        <taxon>Maleae</taxon>
        <taxon>Malus</taxon>
    </lineage>
</organism>
<dbReference type="InterPro" id="IPR039391">
    <property type="entry name" value="Phytocyanin-like"/>
</dbReference>
<dbReference type="Proteomes" id="UP000315295">
    <property type="component" value="Unassembled WGS sequence"/>
</dbReference>
<evidence type="ECO:0000256" key="1">
    <source>
        <dbReference type="SAM" id="MobiDB-lite"/>
    </source>
</evidence>
<proteinExistence type="predicted"/>
<feature type="compositionally biased region" description="Low complexity" evidence="1">
    <location>
        <begin position="210"/>
        <end position="221"/>
    </location>
</feature>
<keyword evidence="2" id="KW-1133">Transmembrane helix</keyword>
<feature type="region of interest" description="Disordered" evidence="1">
    <location>
        <begin position="165"/>
        <end position="241"/>
    </location>
</feature>
<evidence type="ECO:0000256" key="2">
    <source>
        <dbReference type="SAM" id="Phobius"/>
    </source>
</evidence>
<comment type="caution">
    <text evidence="5">The sequence shown here is derived from an EMBL/GenBank/DDBJ whole genome shotgun (WGS) entry which is preliminary data.</text>
</comment>
<dbReference type="STRING" id="106549.A0A540LQD0"/>